<feature type="region of interest" description="Disordered" evidence="1">
    <location>
        <begin position="1"/>
        <end position="20"/>
    </location>
</feature>
<sequence length="20" mass="2073">MGPNIILGGNSNHKPIISNP</sequence>
<reference evidence="2 3" key="1">
    <citation type="submission" date="2013-04" db="EMBL/GenBank/DDBJ databases">
        <title>Genome sequence of Chlamydia psittaci 99DC5.</title>
        <authorList>
            <person name="Huot-Creasy H."/>
            <person name="McCracken C.L."/>
            <person name="Humphries M."/>
            <person name="Sachse K."/>
            <person name="Laroucau K."/>
            <person name="Bavoil P."/>
            <person name="Myers G.S."/>
        </authorList>
    </citation>
    <scope>NUCLEOTIDE SEQUENCE [LARGE SCALE GENOMIC DNA]</scope>
    <source>
        <strain evidence="2 3">99DC5</strain>
    </source>
</reference>
<evidence type="ECO:0000313" key="3">
    <source>
        <dbReference type="Proteomes" id="UP000014627"/>
    </source>
</evidence>
<dbReference type="Proteomes" id="UP000014627">
    <property type="component" value="Unassembled WGS sequence"/>
</dbReference>
<evidence type="ECO:0000256" key="1">
    <source>
        <dbReference type="SAM" id="MobiDB-lite"/>
    </source>
</evidence>
<keyword evidence="3" id="KW-1185">Reference proteome</keyword>
<organism evidence="2 3">
    <name type="scientific">Chlamydia psittaci 99DC5</name>
    <dbReference type="NCBI Taxonomy" id="1112251"/>
    <lineage>
        <taxon>Bacteria</taxon>
        <taxon>Pseudomonadati</taxon>
        <taxon>Chlamydiota</taxon>
        <taxon>Chlamydiia</taxon>
        <taxon>Chlamydiales</taxon>
        <taxon>Chlamydiaceae</taxon>
        <taxon>Chlamydia/Chlamydophila group</taxon>
        <taxon>Chlamydia</taxon>
    </lineage>
</organism>
<feature type="compositionally biased region" description="Polar residues" evidence="1">
    <location>
        <begin position="9"/>
        <end position="20"/>
    </location>
</feature>
<comment type="caution">
    <text evidence="2">The sequence shown here is derived from an EMBL/GenBank/DDBJ whole genome shotgun (WGS) entry which is preliminary data.</text>
</comment>
<protein>
    <submittedName>
        <fullName evidence="2">Uncharacterized protein</fullName>
    </submittedName>
</protein>
<accession>A0ABN0MR27</accession>
<dbReference type="EMBL" id="ATLC01000038">
    <property type="protein sequence ID" value="EPJ29157.1"/>
    <property type="molecule type" value="Genomic_DNA"/>
</dbReference>
<proteinExistence type="predicted"/>
<name>A0ABN0MR27_CHLPS</name>
<evidence type="ECO:0000313" key="2">
    <source>
        <dbReference type="EMBL" id="EPJ29157.1"/>
    </source>
</evidence>
<gene>
    <name evidence="2" type="ORF">CP99DC5_1168A</name>
</gene>
<feature type="non-terminal residue" evidence="2">
    <location>
        <position position="20"/>
    </location>
</feature>